<evidence type="ECO:0000313" key="2">
    <source>
        <dbReference type="EMBL" id="VDO77788.1"/>
    </source>
</evidence>
<gene>
    <name evidence="2" type="ORF">HPBE_LOCUS8784</name>
</gene>
<feature type="compositionally biased region" description="Polar residues" evidence="1">
    <location>
        <begin position="187"/>
        <end position="200"/>
    </location>
</feature>
<organism evidence="3 4">
    <name type="scientific">Heligmosomoides polygyrus</name>
    <name type="common">Parasitic roundworm</name>
    <dbReference type="NCBI Taxonomy" id="6339"/>
    <lineage>
        <taxon>Eukaryota</taxon>
        <taxon>Metazoa</taxon>
        <taxon>Ecdysozoa</taxon>
        <taxon>Nematoda</taxon>
        <taxon>Chromadorea</taxon>
        <taxon>Rhabditida</taxon>
        <taxon>Rhabditina</taxon>
        <taxon>Rhabditomorpha</taxon>
        <taxon>Strongyloidea</taxon>
        <taxon>Heligmosomidae</taxon>
        <taxon>Heligmosomoides</taxon>
    </lineage>
</organism>
<proteinExistence type="predicted"/>
<evidence type="ECO:0000313" key="3">
    <source>
        <dbReference type="Proteomes" id="UP000050761"/>
    </source>
</evidence>
<dbReference type="WBParaSite" id="HPBE_0000878301-mRNA-1">
    <property type="protein sequence ID" value="HPBE_0000878301-mRNA-1"/>
    <property type="gene ID" value="HPBE_0000878301"/>
</dbReference>
<sequence length="223" mass="24829">MESVSNSVESIMTGPTIGDIVSLTFLAHTILKNDQSWRDMAPLLRLILIGQNMLSLDEIAHDILWPMHFVGMKIEDVMFQGRADRSAEPGTTTLPTEIKAVAVEPDRWSALRSGKHDTMAEECGDFLSPSAWGTRAAIILVKAEWLSSDATWTYTTAFLTSTLWNGRYVYKVKGLLSTLTINSPWVGEQDQNSSHAQSSRSRVETTFGEGDEDYEDGEWTLPI</sequence>
<evidence type="ECO:0000313" key="4">
    <source>
        <dbReference type="WBParaSite" id="HPBE_0000878301-mRNA-1"/>
    </source>
</evidence>
<dbReference type="EMBL" id="UZAH01026251">
    <property type="protein sequence ID" value="VDO77788.1"/>
    <property type="molecule type" value="Genomic_DNA"/>
</dbReference>
<protein>
    <submittedName>
        <fullName evidence="2 4">Uncharacterized protein</fullName>
    </submittedName>
</protein>
<dbReference type="Proteomes" id="UP000050761">
    <property type="component" value="Unassembled WGS sequence"/>
</dbReference>
<dbReference type="AlphaFoldDB" id="A0A183FMX3"/>
<feature type="region of interest" description="Disordered" evidence="1">
    <location>
        <begin position="187"/>
        <end position="223"/>
    </location>
</feature>
<accession>A0A183FMX3</accession>
<reference evidence="4" key="2">
    <citation type="submission" date="2019-09" db="UniProtKB">
        <authorList>
            <consortium name="WormBaseParasite"/>
        </authorList>
    </citation>
    <scope>IDENTIFICATION</scope>
</reference>
<keyword evidence="3" id="KW-1185">Reference proteome</keyword>
<name>A0A183FMX3_HELPZ</name>
<reference evidence="2 3" key="1">
    <citation type="submission" date="2018-11" db="EMBL/GenBank/DDBJ databases">
        <authorList>
            <consortium name="Pathogen Informatics"/>
        </authorList>
    </citation>
    <scope>NUCLEOTIDE SEQUENCE [LARGE SCALE GENOMIC DNA]</scope>
</reference>
<evidence type="ECO:0000256" key="1">
    <source>
        <dbReference type="SAM" id="MobiDB-lite"/>
    </source>
</evidence>
<dbReference type="OrthoDB" id="5903715at2759"/>
<feature type="compositionally biased region" description="Acidic residues" evidence="1">
    <location>
        <begin position="209"/>
        <end position="223"/>
    </location>
</feature>
<accession>A0A3P8BMY0</accession>